<name>A0A6J4MU53_9CHLR</name>
<feature type="non-terminal residue" evidence="1">
    <location>
        <position position="46"/>
    </location>
</feature>
<proteinExistence type="predicted"/>
<dbReference type="AlphaFoldDB" id="A0A6J4MU53"/>
<evidence type="ECO:0000313" key="1">
    <source>
        <dbReference type="EMBL" id="CAA9366639.1"/>
    </source>
</evidence>
<accession>A0A6J4MU53</accession>
<protein>
    <submittedName>
        <fullName evidence="1">Uncharacterized protein</fullName>
    </submittedName>
</protein>
<reference evidence="1" key="1">
    <citation type="submission" date="2020-02" db="EMBL/GenBank/DDBJ databases">
        <authorList>
            <person name="Meier V. D."/>
        </authorList>
    </citation>
    <scope>NUCLEOTIDE SEQUENCE</scope>
    <source>
        <strain evidence="1">AVDCRST_MAG93</strain>
    </source>
</reference>
<dbReference type="EMBL" id="CADCTR010002701">
    <property type="protein sequence ID" value="CAA9366639.1"/>
    <property type="molecule type" value="Genomic_DNA"/>
</dbReference>
<sequence length="46" mass="5238">MKTMKRIHILLLMLLGMVLVPTLWSAPVAAQEDRSVVVERRDGDFT</sequence>
<organism evidence="1">
    <name type="scientific">uncultured Chloroflexia bacterium</name>
    <dbReference type="NCBI Taxonomy" id="1672391"/>
    <lineage>
        <taxon>Bacteria</taxon>
        <taxon>Bacillati</taxon>
        <taxon>Chloroflexota</taxon>
        <taxon>Chloroflexia</taxon>
        <taxon>environmental samples</taxon>
    </lineage>
</organism>
<gene>
    <name evidence="1" type="ORF">AVDCRST_MAG93-8029</name>
</gene>